<evidence type="ECO:0000313" key="2">
    <source>
        <dbReference type="Proteomes" id="UP000253529"/>
    </source>
</evidence>
<evidence type="ECO:0000313" key="1">
    <source>
        <dbReference type="EMBL" id="RBP11427.1"/>
    </source>
</evidence>
<evidence type="ECO:0008006" key="3">
    <source>
        <dbReference type="Google" id="ProtNLM"/>
    </source>
</evidence>
<comment type="caution">
    <text evidence="1">The sequence shown here is derived from an EMBL/GenBank/DDBJ whole genome shotgun (WGS) entry which is preliminary data.</text>
</comment>
<dbReference type="Proteomes" id="UP000253529">
    <property type="component" value="Unassembled WGS sequence"/>
</dbReference>
<sequence>MQDYRSPSFRTRLVPDFWPRADQARAKFEDFMGNPKSHTFSGPHQCWDFWYMPNVYCYLRTDPAKVLGRELVDDFLQRLRDFCATELQDMTALHPWMSLHLNGMRHEVHNDSCNGTYAYVFSLTRDVDRFTGGETCVARSGVFEELEPRRNNAWHGFFEVFPARFNQLVLFDDRLPHMVPVVQGTMNPLAGRLCLTGHLR</sequence>
<proteinExistence type="predicted"/>
<keyword evidence="2" id="KW-1185">Reference proteome</keyword>
<organism evidence="1 2">
    <name type="scientific">Roseiarcus fermentans</name>
    <dbReference type="NCBI Taxonomy" id="1473586"/>
    <lineage>
        <taxon>Bacteria</taxon>
        <taxon>Pseudomonadati</taxon>
        <taxon>Pseudomonadota</taxon>
        <taxon>Alphaproteobacteria</taxon>
        <taxon>Hyphomicrobiales</taxon>
        <taxon>Roseiarcaceae</taxon>
        <taxon>Roseiarcus</taxon>
    </lineage>
</organism>
<reference evidence="1 2" key="1">
    <citation type="submission" date="2018-06" db="EMBL/GenBank/DDBJ databases">
        <title>Genomic Encyclopedia of Type Strains, Phase IV (KMG-IV): sequencing the most valuable type-strain genomes for metagenomic binning, comparative biology and taxonomic classification.</title>
        <authorList>
            <person name="Goeker M."/>
        </authorList>
    </citation>
    <scope>NUCLEOTIDE SEQUENCE [LARGE SCALE GENOMIC DNA]</scope>
    <source>
        <strain evidence="1 2">DSM 24875</strain>
    </source>
</reference>
<dbReference type="Gene3D" id="2.60.120.620">
    <property type="entry name" value="q2cbj1_9rhob like domain"/>
    <property type="match status" value="1"/>
</dbReference>
<protein>
    <recommendedName>
        <fullName evidence="3">2-oxoglutarate-Fe(II)-dependent oxygenase superfamily protein</fullName>
    </recommendedName>
</protein>
<dbReference type="AlphaFoldDB" id="A0A366F9Y5"/>
<name>A0A366F9Y5_9HYPH</name>
<dbReference type="EMBL" id="QNRK01000016">
    <property type="protein sequence ID" value="RBP11427.1"/>
    <property type="molecule type" value="Genomic_DNA"/>
</dbReference>
<gene>
    <name evidence="1" type="ORF">DFR50_116122</name>
</gene>
<accession>A0A366F9Y5</accession>